<proteinExistence type="predicted"/>
<dbReference type="PROSITE" id="PS50932">
    <property type="entry name" value="HTH_LACI_2"/>
    <property type="match status" value="1"/>
</dbReference>
<feature type="domain" description="HTH lacI-type" evidence="5">
    <location>
        <begin position="10"/>
        <end position="66"/>
    </location>
</feature>
<dbReference type="Pfam" id="PF00356">
    <property type="entry name" value="LacI"/>
    <property type="match status" value="1"/>
</dbReference>
<organism evidence="6 7">
    <name type="scientific">Mycolicibacterium smegmatis (strain MKD8)</name>
    <name type="common">Mycobacterium smegmatis</name>
    <dbReference type="NCBI Taxonomy" id="1214915"/>
    <lineage>
        <taxon>Bacteria</taxon>
        <taxon>Bacillati</taxon>
        <taxon>Actinomycetota</taxon>
        <taxon>Actinomycetes</taxon>
        <taxon>Mycobacteriales</taxon>
        <taxon>Mycobacteriaceae</taxon>
        <taxon>Mycolicibacterium</taxon>
    </lineage>
</organism>
<evidence type="ECO:0000256" key="1">
    <source>
        <dbReference type="ARBA" id="ARBA00022491"/>
    </source>
</evidence>
<keyword evidence="4" id="KW-0804">Transcription</keyword>
<gene>
    <name evidence="6" type="ORF">D806_029210</name>
</gene>
<evidence type="ECO:0000313" key="6">
    <source>
        <dbReference type="EMBL" id="AWT53895.1"/>
    </source>
</evidence>
<reference evidence="6 7" key="1">
    <citation type="journal article" date="2013" name="Genome Announc.">
        <title>Draft genome sequence of MKD8, a conjugal recipient Mycobacterium smegmatis strain.</title>
        <authorList>
            <person name="Gray T.A."/>
            <person name="Palumbo M.J."/>
            <person name="Derbyshire K.M."/>
        </authorList>
    </citation>
    <scope>NUCLEOTIDE SEQUENCE [LARGE SCALE GENOMIC DNA]</scope>
    <source>
        <strain evidence="6 7">MKD8</strain>
    </source>
</reference>
<dbReference type="EMBL" id="CP027541">
    <property type="protein sequence ID" value="AWT53895.1"/>
    <property type="molecule type" value="Genomic_DNA"/>
</dbReference>
<keyword evidence="3" id="KW-0238">DNA-binding</keyword>
<protein>
    <submittedName>
        <fullName evidence="6">LacI-family protein transcriptional regulator</fullName>
    </submittedName>
</protein>
<dbReference type="Gene3D" id="3.40.50.2300">
    <property type="match status" value="2"/>
</dbReference>
<name>A0A2U9PRG3_MYCSE</name>
<dbReference type="InterPro" id="IPR000843">
    <property type="entry name" value="HTH_LacI"/>
</dbReference>
<dbReference type="GO" id="GO:0000976">
    <property type="term" value="F:transcription cis-regulatory region binding"/>
    <property type="evidence" value="ECO:0007669"/>
    <property type="project" value="TreeGrafter"/>
</dbReference>
<accession>A0A2U9PRG3</accession>
<dbReference type="AlphaFoldDB" id="A0A2U9PRG3"/>
<dbReference type="Proteomes" id="UP000011200">
    <property type="component" value="Chromosome"/>
</dbReference>
<dbReference type="SUPFAM" id="SSF53822">
    <property type="entry name" value="Periplasmic binding protein-like I"/>
    <property type="match status" value="1"/>
</dbReference>
<dbReference type="Pfam" id="PF13377">
    <property type="entry name" value="Peripla_BP_3"/>
    <property type="match status" value="1"/>
</dbReference>
<dbReference type="PANTHER" id="PTHR30146">
    <property type="entry name" value="LACI-RELATED TRANSCRIPTIONAL REPRESSOR"/>
    <property type="match status" value="1"/>
</dbReference>
<keyword evidence="2" id="KW-0805">Transcription regulation</keyword>
<dbReference type="PANTHER" id="PTHR30146:SF148">
    <property type="entry name" value="HTH-TYPE TRANSCRIPTIONAL REPRESSOR PURR-RELATED"/>
    <property type="match status" value="1"/>
</dbReference>
<dbReference type="CDD" id="cd06267">
    <property type="entry name" value="PBP1_LacI_sugar_binding-like"/>
    <property type="match status" value="1"/>
</dbReference>
<dbReference type="SMART" id="SM00354">
    <property type="entry name" value="HTH_LACI"/>
    <property type="match status" value="1"/>
</dbReference>
<evidence type="ECO:0000256" key="3">
    <source>
        <dbReference type="ARBA" id="ARBA00023125"/>
    </source>
</evidence>
<dbReference type="Gene3D" id="1.10.260.40">
    <property type="entry name" value="lambda repressor-like DNA-binding domains"/>
    <property type="match status" value="1"/>
</dbReference>
<dbReference type="SUPFAM" id="SSF47413">
    <property type="entry name" value="lambda repressor-like DNA-binding domains"/>
    <property type="match status" value="1"/>
</dbReference>
<evidence type="ECO:0000313" key="7">
    <source>
        <dbReference type="Proteomes" id="UP000011200"/>
    </source>
</evidence>
<sequence length="339" mass="35750">MTGPGRRRRPTLADVADIVGVDPSLVSRVLRNDPRGFASTRTRERIVAAAEKIGYRANAAARGLRSSRTMALGLLLPGFTSPVYSAIVHGVEARAKEHGYGLVLGTHAAGDPHETMTSMLMHGSVDALLVASGRIEDQALRRLVQEVPQTVVLVNRQVRGISASVVLRDADAAVVAVRHLVELGHRRICGVFGPATLDTMVRRRHGFATECAANGVESSAIELPERNHAAGFEAAMRALERGNPPTAIVAATFPMAVGVLAALHQRGIAVPSAMSVLALHDDNLASYLIPPLTAVSLPTERLGAEAVELAIAMVGGGQPRRVVVPDEPHIVLRGSTAAP</sequence>
<evidence type="ECO:0000256" key="4">
    <source>
        <dbReference type="ARBA" id="ARBA00023163"/>
    </source>
</evidence>
<keyword evidence="1" id="KW-0678">Repressor</keyword>
<dbReference type="GO" id="GO:0003700">
    <property type="term" value="F:DNA-binding transcription factor activity"/>
    <property type="evidence" value="ECO:0007669"/>
    <property type="project" value="TreeGrafter"/>
</dbReference>
<dbReference type="RefSeq" id="WP_036453140.1">
    <property type="nucleotide sequence ID" value="NZ_CP027541.1"/>
</dbReference>
<evidence type="ECO:0000259" key="5">
    <source>
        <dbReference type="PROSITE" id="PS50932"/>
    </source>
</evidence>
<evidence type="ECO:0000256" key="2">
    <source>
        <dbReference type="ARBA" id="ARBA00023015"/>
    </source>
</evidence>
<dbReference type="InterPro" id="IPR010982">
    <property type="entry name" value="Lambda_DNA-bd_dom_sf"/>
</dbReference>
<dbReference type="InterPro" id="IPR046335">
    <property type="entry name" value="LacI/GalR-like_sensor"/>
</dbReference>
<reference evidence="7" key="2">
    <citation type="submission" date="2018-03" db="EMBL/GenBank/DDBJ databases">
        <authorList>
            <person name="Derbyshire K."/>
            <person name="Gray T.A."/>
            <person name="Champion M."/>
        </authorList>
    </citation>
    <scope>NUCLEOTIDE SEQUENCE [LARGE SCALE GENOMIC DNA]</scope>
    <source>
        <strain evidence="7">MKD8</strain>
    </source>
</reference>
<dbReference type="InterPro" id="IPR028082">
    <property type="entry name" value="Peripla_BP_I"/>
</dbReference>
<dbReference type="CDD" id="cd01392">
    <property type="entry name" value="HTH_LacI"/>
    <property type="match status" value="1"/>
</dbReference>